<dbReference type="Gene3D" id="3.40.50.11440">
    <property type="match status" value="1"/>
</dbReference>
<dbReference type="InterPro" id="IPR048520">
    <property type="entry name" value="LarA_C"/>
</dbReference>
<dbReference type="Pfam" id="PF21113">
    <property type="entry name" value="LarA_C"/>
    <property type="match status" value="1"/>
</dbReference>
<dbReference type="InterPro" id="IPR018657">
    <property type="entry name" value="LarA-like_N"/>
</dbReference>
<dbReference type="NCBIfam" id="NF033504">
    <property type="entry name" value="Ni_dep_LarA"/>
    <property type="match status" value="1"/>
</dbReference>
<dbReference type="RefSeq" id="WP_133628580.1">
    <property type="nucleotide sequence ID" value="NZ_SOAZ01000016.1"/>
</dbReference>
<feature type="domain" description="Lactate racemase C-terminal" evidence="2">
    <location>
        <begin position="272"/>
        <end position="423"/>
    </location>
</feature>
<dbReference type="InterPro" id="IPR048068">
    <property type="entry name" value="LarA-like"/>
</dbReference>
<dbReference type="InterPro" id="IPR043166">
    <property type="entry name" value="LarA-like_C"/>
</dbReference>
<evidence type="ECO:0000259" key="1">
    <source>
        <dbReference type="Pfam" id="PF09861"/>
    </source>
</evidence>
<dbReference type="Pfam" id="PF09861">
    <property type="entry name" value="Lar_N"/>
    <property type="match status" value="1"/>
</dbReference>
<dbReference type="PANTHER" id="PTHR33171:SF17">
    <property type="entry name" value="LARA-LIKE N-TERMINAL DOMAIN-CONTAINING PROTEIN"/>
    <property type="match status" value="1"/>
</dbReference>
<keyword evidence="4" id="KW-1185">Reference proteome</keyword>
<dbReference type="EMBL" id="SOAZ01000016">
    <property type="protein sequence ID" value="TDT51951.1"/>
    <property type="molecule type" value="Genomic_DNA"/>
</dbReference>
<proteinExistence type="predicted"/>
<comment type="caution">
    <text evidence="3">The sequence shown here is derived from an EMBL/GenBank/DDBJ whole genome shotgun (WGS) entry which is preliminary data.</text>
</comment>
<evidence type="ECO:0000313" key="4">
    <source>
        <dbReference type="Proteomes" id="UP000295325"/>
    </source>
</evidence>
<dbReference type="InterPro" id="IPR047926">
    <property type="entry name" value="Ni_dep_LarA"/>
</dbReference>
<gene>
    <name evidence="3" type="ORF">EDD71_11637</name>
</gene>
<evidence type="ECO:0000259" key="2">
    <source>
        <dbReference type="Pfam" id="PF21113"/>
    </source>
</evidence>
<dbReference type="AlphaFoldDB" id="A0A4R7KEF5"/>
<sequence length="424" mass="46982">MAKFKIPYSKTFMEVEIPDENLAGVLEPRTHSIGSEISQEEIVERALDNPIGSQRLEELVKNKKNMVIITSDHTRPVPSKITMPILLKRIRSANPDIDIKILIATGFHRPSTKEELINKFGQQIVDNEVIINHVSTDDKNMVKVGILPSGGELWLNRIAIETELLIAEGFIEPHFFAGFSGGRKSILPGIAGAGTIMANHCSEFIASPYARTGILENNPIHKDMLYAAEKAKLAFILNVVIDKDKRIINAFAGHSQLAHEKGCEFVIELSKVESKKADIVITSNGGYPLDQNIYQSVKGMTAAEATCREDGIIIMVSACNDGHGGKSFYENMANAKSPHEVLEGVLKVPRENTAPDQWEFQILARILTKHKVIMVTDMCDPILIKNMHMEHAYTIDEALERAYALKGRDAKITVIPDGISVIVR</sequence>
<dbReference type="Gene3D" id="3.90.226.30">
    <property type="match status" value="1"/>
</dbReference>
<dbReference type="OrthoDB" id="9770545at2"/>
<feature type="domain" description="LarA-like N-terminal" evidence="1">
    <location>
        <begin position="8"/>
        <end position="213"/>
    </location>
</feature>
<dbReference type="GO" id="GO:0050043">
    <property type="term" value="F:lactate racemase activity"/>
    <property type="evidence" value="ECO:0007669"/>
    <property type="project" value="InterPro"/>
</dbReference>
<accession>A0A4R7KEF5</accession>
<protein>
    <submittedName>
        <fullName evidence="3">Nickel-dependent lactate racemase</fullName>
    </submittedName>
</protein>
<dbReference type="PANTHER" id="PTHR33171">
    <property type="entry name" value="LAR_N DOMAIN-CONTAINING PROTEIN"/>
    <property type="match status" value="1"/>
</dbReference>
<organism evidence="3 4">
    <name type="scientific">Fonticella tunisiensis</name>
    <dbReference type="NCBI Taxonomy" id="1096341"/>
    <lineage>
        <taxon>Bacteria</taxon>
        <taxon>Bacillati</taxon>
        <taxon>Bacillota</taxon>
        <taxon>Clostridia</taxon>
        <taxon>Eubacteriales</taxon>
        <taxon>Clostridiaceae</taxon>
        <taxon>Fonticella</taxon>
    </lineage>
</organism>
<evidence type="ECO:0000313" key="3">
    <source>
        <dbReference type="EMBL" id="TDT51951.1"/>
    </source>
</evidence>
<dbReference type="Proteomes" id="UP000295325">
    <property type="component" value="Unassembled WGS sequence"/>
</dbReference>
<reference evidence="3 4" key="1">
    <citation type="submission" date="2019-03" db="EMBL/GenBank/DDBJ databases">
        <title>Genomic Encyclopedia of Type Strains, Phase IV (KMG-IV): sequencing the most valuable type-strain genomes for metagenomic binning, comparative biology and taxonomic classification.</title>
        <authorList>
            <person name="Goeker M."/>
        </authorList>
    </citation>
    <scope>NUCLEOTIDE SEQUENCE [LARGE SCALE GENOMIC DNA]</scope>
    <source>
        <strain evidence="3 4">DSM 24455</strain>
    </source>
</reference>
<name>A0A4R7KEF5_9CLOT</name>